<proteinExistence type="predicted"/>
<dbReference type="PROSITE" id="PS00188">
    <property type="entry name" value="BIOTIN"/>
    <property type="match status" value="1"/>
</dbReference>
<dbReference type="SUPFAM" id="SSF52440">
    <property type="entry name" value="PreATP-grasp domain"/>
    <property type="match status" value="1"/>
</dbReference>
<evidence type="ECO:0000256" key="6">
    <source>
        <dbReference type="ARBA" id="ARBA00023267"/>
    </source>
</evidence>
<evidence type="ECO:0000259" key="10">
    <source>
        <dbReference type="PROSITE" id="PS50979"/>
    </source>
</evidence>
<dbReference type="InterPro" id="IPR005482">
    <property type="entry name" value="Biotin_COase_C"/>
</dbReference>
<dbReference type="SUPFAM" id="SSF51230">
    <property type="entry name" value="Single hybrid motif"/>
    <property type="match status" value="1"/>
</dbReference>
<evidence type="ECO:0000313" key="12">
    <source>
        <dbReference type="Proteomes" id="UP001500731"/>
    </source>
</evidence>
<dbReference type="Gene3D" id="3.30.470.20">
    <property type="entry name" value="ATP-grasp fold, B domain"/>
    <property type="match status" value="1"/>
</dbReference>
<dbReference type="PROSITE" id="PS50975">
    <property type="entry name" value="ATP_GRASP"/>
    <property type="match status" value="1"/>
</dbReference>
<dbReference type="InterPro" id="IPR011761">
    <property type="entry name" value="ATP-grasp"/>
</dbReference>
<organism evidence="11 12">
    <name type="scientific">Microbacterium panaciterrae</name>
    <dbReference type="NCBI Taxonomy" id="985759"/>
    <lineage>
        <taxon>Bacteria</taxon>
        <taxon>Bacillati</taxon>
        <taxon>Actinomycetota</taxon>
        <taxon>Actinomycetes</taxon>
        <taxon>Micrococcales</taxon>
        <taxon>Microbacteriaceae</taxon>
        <taxon>Microbacterium</taxon>
    </lineage>
</organism>
<protein>
    <recommendedName>
        <fullName evidence="2">biotin carboxylase</fullName>
        <ecNumber evidence="2">6.3.4.14</ecNumber>
    </recommendedName>
</protein>
<evidence type="ECO:0000313" key="11">
    <source>
        <dbReference type="EMBL" id="GAA4479228.1"/>
    </source>
</evidence>
<keyword evidence="12" id="KW-1185">Reference proteome</keyword>
<name>A0ABP8P1F3_9MICO</name>
<dbReference type="CDD" id="cd06850">
    <property type="entry name" value="biotinyl_domain"/>
    <property type="match status" value="1"/>
</dbReference>
<dbReference type="InterPro" id="IPR050856">
    <property type="entry name" value="Biotin_carboxylase_complex"/>
</dbReference>
<dbReference type="InterPro" id="IPR016185">
    <property type="entry name" value="PreATP-grasp_dom_sf"/>
</dbReference>
<keyword evidence="3" id="KW-0436">Ligase</keyword>
<gene>
    <name evidence="11" type="ORF">GCM10023171_04420</name>
</gene>
<dbReference type="InterPro" id="IPR048429">
    <property type="entry name" value="MCC_alpha_BT"/>
</dbReference>
<dbReference type="Pfam" id="PF02786">
    <property type="entry name" value="CPSase_L_D2"/>
    <property type="match status" value="1"/>
</dbReference>
<evidence type="ECO:0000259" key="9">
    <source>
        <dbReference type="PROSITE" id="PS50975"/>
    </source>
</evidence>
<evidence type="ECO:0000256" key="3">
    <source>
        <dbReference type="ARBA" id="ARBA00022598"/>
    </source>
</evidence>
<dbReference type="InterPro" id="IPR011054">
    <property type="entry name" value="Rudment_hybrid_motif"/>
</dbReference>
<keyword evidence="5 7" id="KW-0067">ATP-binding</keyword>
<evidence type="ECO:0000259" key="8">
    <source>
        <dbReference type="PROSITE" id="PS50968"/>
    </source>
</evidence>
<dbReference type="PROSITE" id="PS00867">
    <property type="entry name" value="CPSASE_2"/>
    <property type="match status" value="1"/>
</dbReference>
<dbReference type="Gene3D" id="3.30.700.40">
    <property type="match status" value="1"/>
</dbReference>
<comment type="cofactor">
    <cofactor evidence="1">
        <name>biotin</name>
        <dbReference type="ChEBI" id="CHEBI:57586"/>
    </cofactor>
</comment>
<feature type="domain" description="Lipoyl-binding" evidence="8">
    <location>
        <begin position="610"/>
        <end position="683"/>
    </location>
</feature>
<sequence>MFHTVLIANRGEISCRIIATLRRLGIRSVAVYSDADAGARHVALADVAVRIGPAPAAQSYLNIDAVLAAARETGAQAIHPGYGFLAENAAFAQACADAGIVFIGPSADAIRTMGDKITAKLAVAERQVPTVPGIARAGLTDAELVAAAPAIGYPLLIKPSAGGGGKGMHVVASEPELADAIAAARREASASFGDDALFLERYLSTPRHIEVQILADAHGNVVHLGERECSLQRRHQKVIEEAPSPLLDERTRASIGAAACETARSVDYRGAGTVEFIVEAARPDEFFFMEMNTRLQVEHPVTEQVTGFDLVEQQLLIAAGASLGFGQDDVVLSGHSIEARVYAEDPAAGFLPTGGRVQRVIHPDGEGIRVDTAIADGLDVSIDYDPMLAKIIAHGSDRDEARRRLVRALDETAVFGFPTNVEFLRALLELPEVVAGELDTDLIARRFDAIVFAEADARVFAEAALLLDAAAGATGTVGAGGPWSRRDGWRLGPAAPRRYALVCGERRAEVLVSGSGAALTVAVTGSVSPGEVDGSGQGWIVPLRSVRQPHNPSPAAIGSGHPGDLVRTITIDGLARTVAALNSGSDRIAIAHSGAVFEVAFEPVVHGGASATASEPHLDSPMPGTVVLVHVADGAQVEEGDPVLVVEAMKMEHVLRAGVAGTVSLHVMQGDTVARGQTLATIAAAVAAIDGEAS</sequence>
<dbReference type="PROSITE" id="PS50968">
    <property type="entry name" value="BIOTINYL_LIPOYL"/>
    <property type="match status" value="1"/>
</dbReference>
<dbReference type="EC" id="6.3.4.14" evidence="2"/>
<keyword evidence="4 7" id="KW-0547">Nucleotide-binding</keyword>
<dbReference type="Pfam" id="PF00289">
    <property type="entry name" value="Biotin_carb_N"/>
    <property type="match status" value="1"/>
</dbReference>
<dbReference type="Pfam" id="PF00364">
    <property type="entry name" value="Biotin_lipoyl"/>
    <property type="match status" value="1"/>
</dbReference>
<dbReference type="SUPFAM" id="SSF51246">
    <property type="entry name" value="Rudiment single hybrid motif"/>
    <property type="match status" value="1"/>
</dbReference>
<dbReference type="NCBIfam" id="NF006367">
    <property type="entry name" value="PRK08591.1"/>
    <property type="match status" value="1"/>
</dbReference>
<dbReference type="Pfam" id="PF02785">
    <property type="entry name" value="Biotin_carb_C"/>
    <property type="match status" value="1"/>
</dbReference>
<dbReference type="SMART" id="SM00878">
    <property type="entry name" value="Biotin_carb_C"/>
    <property type="match status" value="1"/>
</dbReference>
<dbReference type="PROSITE" id="PS00866">
    <property type="entry name" value="CPSASE_1"/>
    <property type="match status" value="1"/>
</dbReference>
<evidence type="ECO:0000256" key="1">
    <source>
        <dbReference type="ARBA" id="ARBA00001953"/>
    </source>
</evidence>
<evidence type="ECO:0000256" key="2">
    <source>
        <dbReference type="ARBA" id="ARBA00013263"/>
    </source>
</evidence>
<evidence type="ECO:0000256" key="5">
    <source>
        <dbReference type="ARBA" id="ARBA00022840"/>
    </source>
</evidence>
<feature type="domain" description="ATP-grasp" evidence="9">
    <location>
        <begin position="120"/>
        <end position="319"/>
    </location>
</feature>
<evidence type="ECO:0000256" key="7">
    <source>
        <dbReference type="PROSITE-ProRule" id="PRU00409"/>
    </source>
</evidence>
<dbReference type="InterPro" id="IPR000089">
    <property type="entry name" value="Biotin_lipoyl"/>
</dbReference>
<dbReference type="Gene3D" id="2.40.50.100">
    <property type="match status" value="1"/>
</dbReference>
<evidence type="ECO:0000256" key="4">
    <source>
        <dbReference type="ARBA" id="ARBA00022741"/>
    </source>
</evidence>
<dbReference type="InterPro" id="IPR011053">
    <property type="entry name" value="Single_hybrid_motif"/>
</dbReference>
<dbReference type="Pfam" id="PF21139">
    <property type="entry name" value="BT_MCC_alpha"/>
    <property type="match status" value="1"/>
</dbReference>
<dbReference type="InterPro" id="IPR001882">
    <property type="entry name" value="Biotin_BS"/>
</dbReference>
<dbReference type="PANTHER" id="PTHR18866">
    <property type="entry name" value="CARBOXYLASE:PYRUVATE/ACETYL-COA/PROPIONYL-COA CARBOXYLASE"/>
    <property type="match status" value="1"/>
</dbReference>
<dbReference type="EMBL" id="BAABGP010000003">
    <property type="protein sequence ID" value="GAA4479228.1"/>
    <property type="molecule type" value="Genomic_DNA"/>
</dbReference>
<keyword evidence="6" id="KW-0092">Biotin</keyword>
<dbReference type="Proteomes" id="UP001500731">
    <property type="component" value="Unassembled WGS sequence"/>
</dbReference>
<feature type="domain" description="Biotin carboxylation" evidence="10">
    <location>
        <begin position="1"/>
        <end position="448"/>
    </location>
</feature>
<dbReference type="PROSITE" id="PS50979">
    <property type="entry name" value="BC"/>
    <property type="match status" value="1"/>
</dbReference>
<dbReference type="PANTHER" id="PTHR18866:SF33">
    <property type="entry name" value="METHYLCROTONOYL-COA CARBOXYLASE SUBUNIT ALPHA, MITOCHONDRIAL-RELATED"/>
    <property type="match status" value="1"/>
</dbReference>
<dbReference type="InterPro" id="IPR011764">
    <property type="entry name" value="Biotin_carboxylation_dom"/>
</dbReference>
<accession>A0ABP8P1F3</accession>
<comment type="caution">
    <text evidence="11">The sequence shown here is derived from an EMBL/GenBank/DDBJ whole genome shotgun (WGS) entry which is preliminary data.</text>
</comment>
<dbReference type="InterPro" id="IPR005481">
    <property type="entry name" value="BC-like_N"/>
</dbReference>
<dbReference type="InterPro" id="IPR005479">
    <property type="entry name" value="CPAse_ATP-bd"/>
</dbReference>
<dbReference type="SUPFAM" id="SSF56059">
    <property type="entry name" value="Glutathione synthetase ATP-binding domain-like"/>
    <property type="match status" value="1"/>
</dbReference>
<reference evidence="12" key="1">
    <citation type="journal article" date="2019" name="Int. J. Syst. Evol. Microbiol.">
        <title>The Global Catalogue of Microorganisms (GCM) 10K type strain sequencing project: providing services to taxonomists for standard genome sequencing and annotation.</title>
        <authorList>
            <consortium name="The Broad Institute Genomics Platform"/>
            <consortium name="The Broad Institute Genome Sequencing Center for Infectious Disease"/>
            <person name="Wu L."/>
            <person name="Ma J."/>
        </authorList>
    </citation>
    <scope>NUCLEOTIDE SEQUENCE [LARGE SCALE GENOMIC DNA]</scope>
    <source>
        <strain evidence="12">JCM 17839</strain>
    </source>
</reference>